<feature type="non-terminal residue" evidence="2">
    <location>
        <position position="520"/>
    </location>
</feature>
<feature type="transmembrane region" description="Helical" evidence="1">
    <location>
        <begin position="392"/>
        <end position="417"/>
    </location>
</feature>
<dbReference type="EMBL" id="KN818284">
    <property type="protein sequence ID" value="KIL61410.1"/>
    <property type="molecule type" value="Genomic_DNA"/>
</dbReference>
<sequence length="520" mass="57162">TYASPDFVKCLERLQNQEFGQVVEGAIDANGYSISNVTLAVGLTYPACINLCGSGNEAFNMDSFSQQLVTWLLPWLALISQLPYGSNDVLKNFESMLLTVGSPMLAGYSLALAITSNRWMVDRFGRSNYPNSILAAKVVSSLQQVLFSLPNEDHVLWSLVVLRENDEWWWRLANGLDYSSSRWTLAAIMSMVYVGLTYILTWMTTFDTQSDQAAWPGGQSLGSLWLSLLPLVVCYLQLSPKSDVDRINAALDHANELCFSSEENGEATQRRAPQTITVQTACRSIVDEDKICSTPVCFYARFHGWFQIALQLSNAFDTASQRSRMGGMVPRTRPEIVETDGDADDRYHYDLVNIYVKSTLLAIFLQWGTTGAAVMAMYLTPTRGLGCFSGSLLLYGCVSTLIWLCLVVSGVLAHSFAASQNTRLRRFRVFGGLAVALRHTGKLLAAINTAWVFASAFLQFSNAESNCYCKAAALGLGNQAYAILGQVPAAKRYWAGGVIMASGTALAFIIAINILRKQPV</sequence>
<dbReference type="InParanoid" id="A0A0C2SEC8"/>
<keyword evidence="1" id="KW-0812">Transmembrane</keyword>
<feature type="transmembrane region" description="Helical" evidence="1">
    <location>
        <begin position="68"/>
        <end position="84"/>
    </location>
</feature>
<proteinExistence type="predicted"/>
<reference evidence="2 3" key="1">
    <citation type="submission" date="2014-04" db="EMBL/GenBank/DDBJ databases">
        <title>Evolutionary Origins and Diversification of the Mycorrhizal Mutualists.</title>
        <authorList>
            <consortium name="DOE Joint Genome Institute"/>
            <consortium name="Mycorrhizal Genomics Consortium"/>
            <person name="Kohler A."/>
            <person name="Kuo A."/>
            <person name="Nagy L.G."/>
            <person name="Floudas D."/>
            <person name="Copeland A."/>
            <person name="Barry K.W."/>
            <person name="Cichocki N."/>
            <person name="Veneault-Fourrey C."/>
            <person name="LaButti K."/>
            <person name="Lindquist E.A."/>
            <person name="Lipzen A."/>
            <person name="Lundell T."/>
            <person name="Morin E."/>
            <person name="Murat C."/>
            <person name="Riley R."/>
            <person name="Ohm R."/>
            <person name="Sun H."/>
            <person name="Tunlid A."/>
            <person name="Henrissat B."/>
            <person name="Grigoriev I.V."/>
            <person name="Hibbett D.S."/>
            <person name="Martin F."/>
        </authorList>
    </citation>
    <scope>NUCLEOTIDE SEQUENCE [LARGE SCALE GENOMIC DNA]</scope>
    <source>
        <strain evidence="2 3">Koide BX008</strain>
    </source>
</reference>
<evidence type="ECO:0000256" key="1">
    <source>
        <dbReference type="SAM" id="Phobius"/>
    </source>
</evidence>
<feature type="transmembrane region" description="Helical" evidence="1">
    <location>
        <begin position="360"/>
        <end position="380"/>
    </location>
</feature>
<dbReference type="AlphaFoldDB" id="A0A0C2SEC8"/>
<evidence type="ECO:0000313" key="2">
    <source>
        <dbReference type="EMBL" id="KIL61410.1"/>
    </source>
</evidence>
<accession>A0A0C2SEC8</accession>
<feature type="transmembrane region" description="Helical" evidence="1">
    <location>
        <begin position="221"/>
        <end position="238"/>
    </location>
</feature>
<feature type="transmembrane region" description="Helical" evidence="1">
    <location>
        <begin position="96"/>
        <end position="114"/>
    </location>
</feature>
<feature type="transmembrane region" description="Helical" evidence="1">
    <location>
        <begin position="493"/>
        <end position="515"/>
    </location>
</feature>
<dbReference type="STRING" id="946122.A0A0C2SEC8"/>
<keyword evidence="1" id="KW-1133">Transmembrane helix</keyword>
<feature type="transmembrane region" description="Helical" evidence="1">
    <location>
        <begin position="429"/>
        <end position="454"/>
    </location>
</feature>
<protein>
    <submittedName>
        <fullName evidence="2">Uncharacterized protein</fullName>
    </submittedName>
</protein>
<dbReference type="OrthoDB" id="5392263at2759"/>
<keyword evidence="3" id="KW-1185">Reference proteome</keyword>
<dbReference type="Proteomes" id="UP000054549">
    <property type="component" value="Unassembled WGS sequence"/>
</dbReference>
<name>A0A0C2SEC8_AMAMK</name>
<feature type="transmembrane region" description="Helical" evidence="1">
    <location>
        <begin position="183"/>
        <end position="201"/>
    </location>
</feature>
<evidence type="ECO:0000313" key="3">
    <source>
        <dbReference type="Proteomes" id="UP000054549"/>
    </source>
</evidence>
<gene>
    <name evidence="2" type="ORF">M378DRAFT_49912</name>
</gene>
<keyword evidence="1" id="KW-0472">Membrane</keyword>
<feature type="non-terminal residue" evidence="2">
    <location>
        <position position="1"/>
    </location>
</feature>
<dbReference type="HOGENOM" id="CLU_015738_0_0_1"/>
<organism evidence="2 3">
    <name type="scientific">Amanita muscaria (strain Koide BX008)</name>
    <dbReference type="NCBI Taxonomy" id="946122"/>
    <lineage>
        <taxon>Eukaryota</taxon>
        <taxon>Fungi</taxon>
        <taxon>Dikarya</taxon>
        <taxon>Basidiomycota</taxon>
        <taxon>Agaricomycotina</taxon>
        <taxon>Agaricomycetes</taxon>
        <taxon>Agaricomycetidae</taxon>
        <taxon>Agaricales</taxon>
        <taxon>Pluteineae</taxon>
        <taxon>Amanitaceae</taxon>
        <taxon>Amanita</taxon>
    </lineage>
</organism>